<name>A0A318HT95_BURPY</name>
<dbReference type="InterPro" id="IPR021350">
    <property type="entry name" value="DUF2968"/>
</dbReference>
<feature type="signal peptide" evidence="2">
    <location>
        <begin position="1"/>
        <end position="26"/>
    </location>
</feature>
<feature type="chain" id="PRO_5016333276" description="DUF2968 domain-containing protein" evidence="2">
    <location>
        <begin position="27"/>
        <end position="273"/>
    </location>
</feature>
<dbReference type="EMBL" id="QJJY01000048">
    <property type="protein sequence ID" value="PXX21579.1"/>
    <property type="molecule type" value="Genomic_DNA"/>
</dbReference>
<sequence length="273" mass="29558">MFNKWKLRRMALIALCSTGVAQTSQAQPLPDSAAAAVDNVRGAFAGPSVAPNPRVATSSGGAQLVSPALPPEPSASLTADEAQQSAAGNVAELQRMMAGTDLQELRTTYNGSYGASLLYYGKETTYYVALFQQKHFWRVVKTQDDMRAGMIYKDFAGQTERLAAIEIRRATLDAEKAQTERMVALAQERANALQADLDNARRQQAIVASQQEQARAQAAALQAENVAARQQLRAAQQRVRDLDRQLETGMSDSCSTPGRAGSSRRGDCLKGRH</sequence>
<evidence type="ECO:0008006" key="5">
    <source>
        <dbReference type="Google" id="ProtNLM"/>
    </source>
</evidence>
<evidence type="ECO:0000313" key="4">
    <source>
        <dbReference type="Proteomes" id="UP000247755"/>
    </source>
</evidence>
<evidence type="ECO:0000256" key="1">
    <source>
        <dbReference type="SAM" id="MobiDB-lite"/>
    </source>
</evidence>
<organism evidence="3 4">
    <name type="scientific">Burkholderia pyrrocinia</name>
    <name type="common">Pseudomonas pyrrocinia</name>
    <dbReference type="NCBI Taxonomy" id="60550"/>
    <lineage>
        <taxon>Bacteria</taxon>
        <taxon>Pseudomonadati</taxon>
        <taxon>Pseudomonadota</taxon>
        <taxon>Betaproteobacteria</taxon>
        <taxon>Burkholderiales</taxon>
        <taxon>Burkholderiaceae</taxon>
        <taxon>Burkholderia</taxon>
        <taxon>Burkholderia cepacia complex</taxon>
    </lineage>
</organism>
<comment type="caution">
    <text evidence="3">The sequence shown here is derived from an EMBL/GenBank/DDBJ whole genome shotgun (WGS) entry which is preliminary data.</text>
</comment>
<feature type="region of interest" description="Disordered" evidence="1">
    <location>
        <begin position="51"/>
        <end position="75"/>
    </location>
</feature>
<protein>
    <recommendedName>
        <fullName evidence="5">DUF2968 domain-containing protein</fullName>
    </recommendedName>
</protein>
<accession>A0A318HT95</accession>
<dbReference type="Proteomes" id="UP000247755">
    <property type="component" value="Unassembled WGS sequence"/>
</dbReference>
<evidence type="ECO:0000256" key="2">
    <source>
        <dbReference type="SAM" id="SignalP"/>
    </source>
</evidence>
<feature type="region of interest" description="Disordered" evidence="1">
    <location>
        <begin position="239"/>
        <end position="273"/>
    </location>
</feature>
<evidence type="ECO:0000313" key="3">
    <source>
        <dbReference type="EMBL" id="PXX21579.1"/>
    </source>
</evidence>
<feature type="compositionally biased region" description="Basic and acidic residues" evidence="1">
    <location>
        <begin position="264"/>
        <end position="273"/>
    </location>
</feature>
<dbReference type="Pfam" id="PF11180">
    <property type="entry name" value="DUF2968"/>
    <property type="match status" value="1"/>
</dbReference>
<dbReference type="RefSeq" id="WP_072445342.1">
    <property type="nucleotide sequence ID" value="NZ_QJJY01000048.1"/>
</dbReference>
<gene>
    <name evidence="3" type="ORF">NA66_10482</name>
</gene>
<reference evidence="3 4" key="1">
    <citation type="submission" date="2018-05" db="EMBL/GenBank/DDBJ databases">
        <title>Comparative genomics of bacterial root endophytes of switchgrass collected from native prairies over two seasons.</title>
        <authorList>
            <person name="Tang Y."/>
        </authorList>
    </citation>
    <scope>NUCLEOTIDE SEQUENCE [LARGE SCALE GENOMIC DNA]</scope>
    <source>
        <strain evidence="3 4">NFIX32</strain>
    </source>
</reference>
<proteinExistence type="predicted"/>
<dbReference type="AlphaFoldDB" id="A0A318HT95"/>
<keyword evidence="2" id="KW-0732">Signal</keyword>